<dbReference type="GO" id="GO:0044781">
    <property type="term" value="P:bacterial-type flagellum organization"/>
    <property type="evidence" value="ECO:0007669"/>
    <property type="project" value="UniProtKB-KW"/>
</dbReference>
<evidence type="ECO:0000256" key="1">
    <source>
        <dbReference type="ARBA" id="ARBA00022491"/>
    </source>
</evidence>
<keyword evidence="3" id="KW-0694">RNA-binding</keyword>
<name>A0A6M8HL19_9PROT</name>
<dbReference type="GO" id="GO:1902209">
    <property type="term" value="P:negative regulation of bacterial-type flagellum assembly"/>
    <property type="evidence" value="ECO:0007669"/>
    <property type="project" value="InterPro"/>
</dbReference>
<dbReference type="GO" id="GO:0006402">
    <property type="term" value="P:mRNA catabolic process"/>
    <property type="evidence" value="ECO:0007669"/>
    <property type="project" value="InterPro"/>
</dbReference>
<keyword evidence="2" id="KW-1005">Bacterial flagellum biogenesis</keyword>
<organism evidence="4 5">
    <name type="scientific">Lichenicola cladoniae</name>
    <dbReference type="NCBI Taxonomy" id="1484109"/>
    <lineage>
        <taxon>Bacteria</taxon>
        <taxon>Pseudomonadati</taxon>
        <taxon>Pseudomonadota</taxon>
        <taxon>Alphaproteobacteria</taxon>
        <taxon>Acetobacterales</taxon>
        <taxon>Acetobacteraceae</taxon>
        <taxon>Lichenicola</taxon>
    </lineage>
</organism>
<accession>A0A6M8HL19</accession>
<sequence>MSHLVLELRQGEMMVVNGATILFRNKCRIELVSHARFLFGKQIMVAQEAETSMRRLYYKLQIAYVGPVEDRAGATDDTRARLAELQRAVVGDAAITLGAVADAFEAEDFYKALKLLRMMIRDEKTDTISESERS</sequence>
<gene>
    <name evidence="4" type="ORF">HN018_00490</name>
</gene>
<keyword evidence="4" id="KW-0966">Cell projection</keyword>
<dbReference type="GO" id="GO:0048027">
    <property type="term" value="F:mRNA 5'-UTR binding"/>
    <property type="evidence" value="ECO:0007669"/>
    <property type="project" value="InterPro"/>
</dbReference>
<keyword evidence="5" id="KW-1185">Reference proteome</keyword>
<proteinExistence type="predicted"/>
<keyword evidence="4" id="KW-0969">Cilium</keyword>
<dbReference type="RefSeq" id="WP_172443414.1">
    <property type="nucleotide sequence ID" value="NZ_CP053708.1"/>
</dbReference>
<dbReference type="KEGG" id="lck:HN018_00490"/>
<dbReference type="InterPro" id="IPR009967">
    <property type="entry name" value="Flagellum_FlbT"/>
</dbReference>
<evidence type="ECO:0000313" key="4">
    <source>
        <dbReference type="EMBL" id="QKE88735.1"/>
    </source>
</evidence>
<dbReference type="AlphaFoldDB" id="A0A6M8HL19"/>
<reference evidence="4 5" key="1">
    <citation type="journal article" date="2014" name="World J. Microbiol. Biotechnol.">
        <title>Biodiversity and physiological characteristics of Antarctic and Arctic lichens-associated bacteria.</title>
        <authorList>
            <person name="Lee Y.M."/>
            <person name="Kim E.H."/>
            <person name="Lee H.K."/>
            <person name="Hong S.G."/>
        </authorList>
    </citation>
    <scope>NUCLEOTIDE SEQUENCE [LARGE SCALE GENOMIC DNA]</scope>
    <source>
        <strain evidence="4 5">PAMC 26569</strain>
    </source>
</reference>
<protein>
    <submittedName>
        <fullName evidence="4">Flagellar biosynthesis repressor FlbT</fullName>
    </submittedName>
</protein>
<keyword evidence="4" id="KW-0282">Flagellum</keyword>
<dbReference type="Pfam" id="PF07378">
    <property type="entry name" value="FlbT"/>
    <property type="match status" value="1"/>
</dbReference>
<evidence type="ECO:0000313" key="5">
    <source>
        <dbReference type="Proteomes" id="UP000500767"/>
    </source>
</evidence>
<evidence type="ECO:0000256" key="3">
    <source>
        <dbReference type="ARBA" id="ARBA00022884"/>
    </source>
</evidence>
<dbReference type="Proteomes" id="UP000500767">
    <property type="component" value="Chromosome"/>
</dbReference>
<keyword evidence="1" id="KW-0678">Repressor</keyword>
<dbReference type="EMBL" id="CP053708">
    <property type="protein sequence ID" value="QKE88735.1"/>
    <property type="molecule type" value="Genomic_DNA"/>
</dbReference>
<evidence type="ECO:0000256" key="2">
    <source>
        <dbReference type="ARBA" id="ARBA00022795"/>
    </source>
</evidence>